<dbReference type="Pfam" id="PF07687">
    <property type="entry name" value="M20_dimer"/>
    <property type="match status" value="1"/>
</dbReference>
<dbReference type="Proteomes" id="UP000490386">
    <property type="component" value="Unassembled WGS sequence"/>
</dbReference>
<dbReference type="InterPro" id="IPR002933">
    <property type="entry name" value="Peptidase_M20"/>
</dbReference>
<protein>
    <submittedName>
        <fullName evidence="10">ArgE/DapE family deacylase</fullName>
    </submittedName>
</protein>
<dbReference type="InterPro" id="IPR033687">
    <property type="entry name" value="YodQ-like"/>
</dbReference>
<keyword evidence="11" id="KW-1185">Reference proteome</keyword>
<name>A0A7J5AYY4_9MICO</name>
<accession>A0A7J5AYY4</accession>
<keyword evidence="6" id="KW-0862">Zinc</keyword>
<evidence type="ECO:0000256" key="1">
    <source>
        <dbReference type="ARBA" id="ARBA00001941"/>
    </source>
</evidence>
<comment type="cofactor">
    <cofactor evidence="2">
        <name>Zn(2+)</name>
        <dbReference type="ChEBI" id="CHEBI:29105"/>
    </cofactor>
</comment>
<dbReference type="PANTHER" id="PTHR43808:SF25">
    <property type="entry name" value="PEPTIDASE M20 DIMERISATION DOMAIN-CONTAINING PROTEIN"/>
    <property type="match status" value="1"/>
</dbReference>
<reference evidence="10 11" key="1">
    <citation type="submission" date="2019-09" db="EMBL/GenBank/DDBJ databases">
        <title>Phylogeny of genus Pseudoclavibacter and closely related genus.</title>
        <authorList>
            <person name="Li Y."/>
        </authorList>
    </citation>
    <scope>NUCLEOTIDE SEQUENCE [LARGE SCALE GENOMIC DNA]</scope>
    <source>
        <strain evidence="10 11">THG-MD12</strain>
    </source>
</reference>
<evidence type="ECO:0000313" key="11">
    <source>
        <dbReference type="Proteomes" id="UP000490386"/>
    </source>
</evidence>
<organism evidence="10 11">
    <name type="scientific">Pseudoclavibacter terrae</name>
    <dbReference type="NCBI Taxonomy" id="1530195"/>
    <lineage>
        <taxon>Bacteria</taxon>
        <taxon>Bacillati</taxon>
        <taxon>Actinomycetota</taxon>
        <taxon>Actinomycetes</taxon>
        <taxon>Micrococcales</taxon>
        <taxon>Microbacteriaceae</taxon>
        <taxon>Pseudoclavibacter</taxon>
    </lineage>
</organism>
<feature type="region of interest" description="Disordered" evidence="8">
    <location>
        <begin position="1"/>
        <end position="25"/>
    </location>
</feature>
<dbReference type="EMBL" id="WBJX01000005">
    <property type="protein sequence ID" value="KAB1636770.1"/>
    <property type="molecule type" value="Genomic_DNA"/>
</dbReference>
<evidence type="ECO:0000313" key="10">
    <source>
        <dbReference type="EMBL" id="KAB1636770.1"/>
    </source>
</evidence>
<dbReference type="SUPFAM" id="SSF55031">
    <property type="entry name" value="Bacterial exopeptidase dimerisation domain"/>
    <property type="match status" value="1"/>
</dbReference>
<dbReference type="Gene3D" id="3.30.70.360">
    <property type="match status" value="1"/>
</dbReference>
<comment type="similarity">
    <text evidence="3">Belongs to the peptidase M20A family.</text>
</comment>
<dbReference type="NCBIfam" id="NF005306">
    <property type="entry name" value="PRK06837.1"/>
    <property type="match status" value="1"/>
</dbReference>
<feature type="domain" description="Peptidase M20 dimerisation" evidence="9">
    <location>
        <begin position="225"/>
        <end position="336"/>
    </location>
</feature>
<gene>
    <name evidence="10" type="ORF">F8O03_14445</name>
</gene>
<dbReference type="Gene3D" id="3.40.630.10">
    <property type="entry name" value="Zn peptidases"/>
    <property type="match status" value="1"/>
</dbReference>
<keyword evidence="7" id="KW-0170">Cobalt</keyword>
<sequence>MTTPTTPTAGTNPSAATTPASPLTDEQRQRILDAVDAAFDRQIAFTQELVRHPSLRANESSAQDLLYGAMAGRGLTMDRWQLDPVELAAHPGAGAVEISYDGLENVVGTFAPQEERGNSLILNGHIDVVPEGPESQWARSPWDATVRDGWLYGRGSGDMKAGLVANLYAFDAVRAAGLTPTGRIHFESVVEEECTGNGSLSAHLRGYTADAVLIPEPEEDMLVRANTGVIWLRLRVDGKPTHPREMQTGFNAIDAAYFVIGELRKLEAAWNAKQGEHPYFEELDHPINFNVGKIQGGDWGSSVPAWCEVDVRVALYPGITADSAWAEITDALAAVTADSNGNPIATTATKTGFYAEGYVLEEGGAAEQALERSHSAAFDGAKLESFVTPGYLDGRVFVQYANTPALVYGPISEAIHGYDERVDLESVRRITKSIALFIAEWCGVE</sequence>
<keyword evidence="5" id="KW-0378">Hydrolase</keyword>
<dbReference type="InterPro" id="IPR036264">
    <property type="entry name" value="Bact_exopeptidase_dim_dom"/>
</dbReference>
<proteinExistence type="inferred from homology"/>
<evidence type="ECO:0000256" key="6">
    <source>
        <dbReference type="ARBA" id="ARBA00022833"/>
    </source>
</evidence>
<dbReference type="NCBIfam" id="TIGR01910">
    <property type="entry name" value="DapE-ArgE"/>
    <property type="match status" value="1"/>
</dbReference>
<evidence type="ECO:0000256" key="3">
    <source>
        <dbReference type="ARBA" id="ARBA00006247"/>
    </source>
</evidence>
<evidence type="ECO:0000256" key="4">
    <source>
        <dbReference type="ARBA" id="ARBA00022723"/>
    </source>
</evidence>
<dbReference type="OrthoDB" id="7055905at2"/>
<dbReference type="InterPro" id="IPR011650">
    <property type="entry name" value="Peptidase_M20_dimer"/>
</dbReference>
<keyword evidence="4" id="KW-0479">Metal-binding</keyword>
<dbReference type="InterPro" id="IPR010182">
    <property type="entry name" value="ArgE/DapE"/>
</dbReference>
<dbReference type="AlphaFoldDB" id="A0A7J5AYY4"/>
<dbReference type="CDD" id="cd03895">
    <property type="entry name" value="M20_ArgE_DapE-like"/>
    <property type="match status" value="1"/>
</dbReference>
<evidence type="ECO:0000256" key="7">
    <source>
        <dbReference type="ARBA" id="ARBA00023285"/>
    </source>
</evidence>
<dbReference type="SUPFAM" id="SSF53187">
    <property type="entry name" value="Zn-dependent exopeptidases"/>
    <property type="match status" value="1"/>
</dbReference>
<evidence type="ECO:0000256" key="2">
    <source>
        <dbReference type="ARBA" id="ARBA00001947"/>
    </source>
</evidence>
<dbReference type="InterPro" id="IPR050072">
    <property type="entry name" value="Peptidase_M20A"/>
</dbReference>
<comment type="caution">
    <text evidence="10">The sequence shown here is derived from an EMBL/GenBank/DDBJ whole genome shotgun (WGS) entry which is preliminary data.</text>
</comment>
<comment type="cofactor">
    <cofactor evidence="1">
        <name>Co(2+)</name>
        <dbReference type="ChEBI" id="CHEBI:48828"/>
    </cofactor>
</comment>
<evidence type="ECO:0000259" key="9">
    <source>
        <dbReference type="Pfam" id="PF07687"/>
    </source>
</evidence>
<dbReference type="RefSeq" id="WP_151424490.1">
    <property type="nucleotide sequence ID" value="NZ_WBJX01000005.1"/>
</dbReference>
<dbReference type="GO" id="GO:0016787">
    <property type="term" value="F:hydrolase activity"/>
    <property type="evidence" value="ECO:0007669"/>
    <property type="project" value="UniProtKB-KW"/>
</dbReference>
<feature type="compositionally biased region" description="Low complexity" evidence="8">
    <location>
        <begin position="1"/>
        <end position="24"/>
    </location>
</feature>
<dbReference type="GO" id="GO:0046872">
    <property type="term" value="F:metal ion binding"/>
    <property type="evidence" value="ECO:0007669"/>
    <property type="project" value="UniProtKB-KW"/>
</dbReference>
<dbReference type="Pfam" id="PF01546">
    <property type="entry name" value="Peptidase_M20"/>
    <property type="match status" value="1"/>
</dbReference>
<evidence type="ECO:0000256" key="8">
    <source>
        <dbReference type="SAM" id="MobiDB-lite"/>
    </source>
</evidence>
<evidence type="ECO:0000256" key="5">
    <source>
        <dbReference type="ARBA" id="ARBA00022801"/>
    </source>
</evidence>
<dbReference type="PANTHER" id="PTHR43808">
    <property type="entry name" value="ACETYLORNITHINE DEACETYLASE"/>
    <property type="match status" value="1"/>
</dbReference>